<protein>
    <submittedName>
        <fullName evidence="2">Hint domain-containing protein</fullName>
    </submittedName>
</protein>
<feature type="domain" description="Hedgehog/Intein (Hint)" evidence="1">
    <location>
        <begin position="72"/>
        <end position="217"/>
    </location>
</feature>
<dbReference type="Pfam" id="PF13403">
    <property type="entry name" value="Hint_2"/>
    <property type="match status" value="1"/>
</dbReference>
<keyword evidence="3" id="KW-1185">Reference proteome</keyword>
<evidence type="ECO:0000259" key="1">
    <source>
        <dbReference type="Pfam" id="PF13403"/>
    </source>
</evidence>
<evidence type="ECO:0000313" key="3">
    <source>
        <dbReference type="Proteomes" id="UP000318590"/>
    </source>
</evidence>
<proteinExistence type="predicted"/>
<dbReference type="EMBL" id="VFSV01000026">
    <property type="protein sequence ID" value="TRD16990.1"/>
    <property type="molecule type" value="Genomic_DNA"/>
</dbReference>
<gene>
    <name evidence="2" type="ORF">FEV53_13505</name>
</gene>
<dbReference type="SUPFAM" id="SSF51294">
    <property type="entry name" value="Hedgehog/intein (Hint) domain"/>
    <property type="match status" value="1"/>
</dbReference>
<dbReference type="Proteomes" id="UP000318590">
    <property type="component" value="Unassembled WGS sequence"/>
</dbReference>
<reference evidence="2 3" key="1">
    <citation type="submission" date="2019-06" db="EMBL/GenBank/DDBJ databases">
        <title>Paenimaribius caenipelagi gen. nov., sp. nov., isolated from a tidal flat.</title>
        <authorList>
            <person name="Yoon J.-H."/>
        </authorList>
    </citation>
    <scope>NUCLEOTIDE SEQUENCE [LARGE SCALE GENOMIC DNA]</scope>
    <source>
        <strain evidence="2 3">JBTF-M29</strain>
    </source>
</reference>
<accession>A0A547PS73</accession>
<sequence length="279" mass="30750">MNNGSGPIIFNFNVRGQELVDGRVQLTLRDTDLQTLQGAGYTRADIQSIQLGFVQYYRPLEPELVDAPWVACFVAGTLIATDNGEVPVEQLREGDLVLTKDNGPKPILWIESTTIPIGTGPDSEQLVPVRVNAGSLGCGLPRRDLEVSQQHRIVVKSEIARRMTTTDEVLLPAKKLLACDGIELASERETVTYVHFLFDQHEIVWSNGAETESLFTGPEVLKSVSPEARLEILTLFPDLVEQPTASSAAARKILSGRRAEKLVHRITKNGKHIYSERAA</sequence>
<dbReference type="InterPro" id="IPR036844">
    <property type="entry name" value="Hint_dom_sf"/>
</dbReference>
<evidence type="ECO:0000313" key="2">
    <source>
        <dbReference type="EMBL" id="TRD16990.1"/>
    </source>
</evidence>
<comment type="caution">
    <text evidence="2">The sequence shown here is derived from an EMBL/GenBank/DDBJ whole genome shotgun (WGS) entry which is preliminary data.</text>
</comment>
<dbReference type="OrthoDB" id="6305173at2"/>
<dbReference type="Gene3D" id="2.170.16.10">
    <property type="entry name" value="Hedgehog/Intein (Hint) domain"/>
    <property type="match status" value="1"/>
</dbReference>
<dbReference type="InterPro" id="IPR028992">
    <property type="entry name" value="Hedgehog/Intein_dom"/>
</dbReference>
<organism evidence="2 3">
    <name type="scientific">Palleronia caenipelagi</name>
    <dbReference type="NCBI Taxonomy" id="2489174"/>
    <lineage>
        <taxon>Bacteria</taxon>
        <taxon>Pseudomonadati</taxon>
        <taxon>Pseudomonadota</taxon>
        <taxon>Alphaproteobacteria</taxon>
        <taxon>Rhodobacterales</taxon>
        <taxon>Roseobacteraceae</taxon>
        <taxon>Palleronia</taxon>
    </lineage>
</organism>
<dbReference type="AlphaFoldDB" id="A0A547PS73"/>
<name>A0A547PS73_9RHOB</name>